<keyword evidence="2" id="KW-1185">Reference proteome</keyword>
<reference evidence="1" key="1">
    <citation type="journal article" date="2014" name="Int. J. Syst. Evol. Microbiol.">
        <title>Complete genome sequence of Corynebacterium casei LMG S-19264T (=DSM 44701T), isolated from a smear-ripened cheese.</title>
        <authorList>
            <consortium name="US DOE Joint Genome Institute (JGI-PGF)"/>
            <person name="Walter F."/>
            <person name="Albersmeier A."/>
            <person name="Kalinowski J."/>
            <person name="Ruckert C."/>
        </authorList>
    </citation>
    <scope>NUCLEOTIDE SEQUENCE</scope>
    <source>
        <strain evidence="1">JCM 3086</strain>
    </source>
</reference>
<proteinExistence type="predicted"/>
<reference evidence="1" key="2">
    <citation type="submission" date="2020-09" db="EMBL/GenBank/DDBJ databases">
        <authorList>
            <person name="Sun Q."/>
            <person name="Ohkuma M."/>
        </authorList>
    </citation>
    <scope>NUCLEOTIDE SEQUENCE</scope>
    <source>
        <strain evidence="1">JCM 3086</strain>
    </source>
</reference>
<name>A0A917P6C7_9ACTN</name>
<evidence type="ECO:0000313" key="1">
    <source>
        <dbReference type="EMBL" id="GGJ63722.1"/>
    </source>
</evidence>
<organism evidence="1 2">
    <name type="scientific">Streptomyces brasiliensis</name>
    <dbReference type="NCBI Taxonomy" id="1954"/>
    <lineage>
        <taxon>Bacteria</taxon>
        <taxon>Bacillati</taxon>
        <taxon>Actinomycetota</taxon>
        <taxon>Actinomycetes</taxon>
        <taxon>Kitasatosporales</taxon>
        <taxon>Streptomycetaceae</taxon>
        <taxon>Streptomyces</taxon>
    </lineage>
</organism>
<evidence type="ECO:0000313" key="2">
    <source>
        <dbReference type="Proteomes" id="UP000657574"/>
    </source>
</evidence>
<protein>
    <submittedName>
        <fullName evidence="1">Uncharacterized protein</fullName>
    </submittedName>
</protein>
<accession>A0A917P6C7</accession>
<sequence length="79" mass="8046">MRPGSYDGVIIETPHVSVSPFDGKQAARHPPTAARPLGCACCASTAAAVATVAVHQPAEYARRTAPSDGVEVLDLGGFA</sequence>
<comment type="caution">
    <text evidence="1">The sequence shown here is derived from an EMBL/GenBank/DDBJ whole genome shotgun (WGS) entry which is preliminary data.</text>
</comment>
<dbReference type="Proteomes" id="UP000657574">
    <property type="component" value="Unassembled WGS sequence"/>
</dbReference>
<dbReference type="EMBL" id="BMQA01000077">
    <property type="protein sequence ID" value="GGJ63722.1"/>
    <property type="molecule type" value="Genomic_DNA"/>
</dbReference>
<gene>
    <name evidence="1" type="ORF">GCM10010121_087960</name>
</gene>
<dbReference type="AlphaFoldDB" id="A0A917P6C7"/>